<dbReference type="CDD" id="cd06170">
    <property type="entry name" value="LuxR_C_like"/>
    <property type="match status" value="1"/>
</dbReference>
<dbReference type="CDD" id="cd17535">
    <property type="entry name" value="REC_NarL-like"/>
    <property type="match status" value="1"/>
</dbReference>
<evidence type="ECO:0000256" key="2">
    <source>
        <dbReference type="ARBA" id="ARBA00023125"/>
    </source>
</evidence>
<feature type="modified residue" description="4-aspartylphosphate" evidence="3">
    <location>
        <position position="54"/>
    </location>
</feature>
<evidence type="ECO:0000256" key="3">
    <source>
        <dbReference type="PROSITE-ProRule" id="PRU00169"/>
    </source>
</evidence>
<evidence type="ECO:0000259" key="4">
    <source>
        <dbReference type="PROSITE" id="PS50043"/>
    </source>
</evidence>
<dbReference type="InterPro" id="IPR058245">
    <property type="entry name" value="NreC/VraR/RcsB-like_REC"/>
</dbReference>
<dbReference type="SMART" id="SM00421">
    <property type="entry name" value="HTH_LUXR"/>
    <property type="match status" value="1"/>
</dbReference>
<feature type="domain" description="HTH luxR-type" evidence="4">
    <location>
        <begin position="143"/>
        <end position="208"/>
    </location>
</feature>
<dbReference type="InterPro" id="IPR001789">
    <property type="entry name" value="Sig_transdc_resp-reg_receiver"/>
</dbReference>
<dbReference type="Pfam" id="PF00072">
    <property type="entry name" value="Response_reg"/>
    <property type="match status" value="1"/>
</dbReference>
<dbReference type="SMART" id="SM00448">
    <property type="entry name" value="REC"/>
    <property type="match status" value="1"/>
</dbReference>
<dbReference type="SUPFAM" id="SSF52172">
    <property type="entry name" value="CheY-like"/>
    <property type="match status" value="1"/>
</dbReference>
<dbReference type="GO" id="GO:0003677">
    <property type="term" value="F:DNA binding"/>
    <property type="evidence" value="ECO:0007669"/>
    <property type="project" value="UniProtKB-KW"/>
</dbReference>
<dbReference type="InterPro" id="IPR000792">
    <property type="entry name" value="Tscrpt_reg_LuxR_C"/>
</dbReference>
<dbReference type="EMBL" id="JALGBI010000001">
    <property type="protein sequence ID" value="MCJ0762526.1"/>
    <property type="molecule type" value="Genomic_DNA"/>
</dbReference>
<evidence type="ECO:0000256" key="1">
    <source>
        <dbReference type="ARBA" id="ARBA00022553"/>
    </source>
</evidence>
<dbReference type="PRINTS" id="PR00038">
    <property type="entry name" value="HTHLUXR"/>
</dbReference>
<keyword evidence="7" id="KW-1185">Reference proteome</keyword>
<dbReference type="GO" id="GO:0000160">
    <property type="term" value="P:phosphorelay signal transduction system"/>
    <property type="evidence" value="ECO:0007669"/>
    <property type="project" value="InterPro"/>
</dbReference>
<evidence type="ECO:0000259" key="5">
    <source>
        <dbReference type="PROSITE" id="PS50110"/>
    </source>
</evidence>
<evidence type="ECO:0000313" key="7">
    <source>
        <dbReference type="Proteomes" id="UP001139447"/>
    </source>
</evidence>
<proteinExistence type="predicted"/>
<dbReference type="PANTHER" id="PTHR43214">
    <property type="entry name" value="TWO-COMPONENT RESPONSE REGULATOR"/>
    <property type="match status" value="1"/>
</dbReference>
<dbReference type="InterPro" id="IPR011006">
    <property type="entry name" value="CheY-like_superfamily"/>
</dbReference>
<gene>
    <name evidence="6" type="ORF">MMF98_04805</name>
</gene>
<dbReference type="Pfam" id="PF00196">
    <property type="entry name" value="GerE"/>
    <property type="match status" value="1"/>
</dbReference>
<dbReference type="Gene3D" id="3.40.50.2300">
    <property type="match status" value="1"/>
</dbReference>
<evidence type="ECO:0000313" key="6">
    <source>
        <dbReference type="EMBL" id="MCJ0762526.1"/>
    </source>
</evidence>
<sequence>MTNILIIDDHAMFRSGLRKVLQDVPDIGTVEETGEWREGLERLDAQPIDLLLLDINLPDRSGLDLLGVIHARFPALHIIMLSMYSEPQYALRALRNGAQGYVAKDMEVADLIAAIRSVRRGRKFVTPSIAESLLGNLQSLSSNPNPHTRLSARESQILRMIVGGDSLTAIAERLSINVKTVSTYRRRLLEKLGLGSNAQLVQYAVHNRLVD</sequence>
<feature type="domain" description="Response regulatory" evidence="5">
    <location>
        <begin position="3"/>
        <end position="119"/>
    </location>
</feature>
<dbReference type="InterPro" id="IPR039420">
    <property type="entry name" value="WalR-like"/>
</dbReference>
<dbReference type="InterPro" id="IPR016032">
    <property type="entry name" value="Sig_transdc_resp-reg_C-effctor"/>
</dbReference>
<name>A0A9X1VRK1_9BURK</name>
<dbReference type="AlphaFoldDB" id="A0A9X1VRK1"/>
<dbReference type="RefSeq" id="WP_243304853.1">
    <property type="nucleotide sequence ID" value="NZ_JALGBI010000001.1"/>
</dbReference>
<keyword evidence="2" id="KW-0238">DNA-binding</keyword>
<dbReference type="PROSITE" id="PS50043">
    <property type="entry name" value="HTH_LUXR_2"/>
    <property type="match status" value="1"/>
</dbReference>
<dbReference type="SUPFAM" id="SSF46894">
    <property type="entry name" value="C-terminal effector domain of the bipartite response regulators"/>
    <property type="match status" value="1"/>
</dbReference>
<dbReference type="Proteomes" id="UP001139447">
    <property type="component" value="Unassembled WGS sequence"/>
</dbReference>
<comment type="caution">
    <text evidence="6">The sequence shown here is derived from an EMBL/GenBank/DDBJ whole genome shotgun (WGS) entry which is preliminary data.</text>
</comment>
<organism evidence="6 7">
    <name type="scientific">Variovorax terrae</name>
    <dbReference type="NCBI Taxonomy" id="2923278"/>
    <lineage>
        <taxon>Bacteria</taxon>
        <taxon>Pseudomonadati</taxon>
        <taxon>Pseudomonadota</taxon>
        <taxon>Betaproteobacteria</taxon>
        <taxon>Burkholderiales</taxon>
        <taxon>Comamonadaceae</taxon>
        <taxon>Variovorax</taxon>
    </lineage>
</organism>
<dbReference type="PROSITE" id="PS50110">
    <property type="entry name" value="RESPONSE_REGULATORY"/>
    <property type="match status" value="1"/>
</dbReference>
<protein>
    <submittedName>
        <fullName evidence="6">Response regulator transcription factor</fullName>
    </submittedName>
</protein>
<reference evidence="6" key="1">
    <citation type="submission" date="2022-03" db="EMBL/GenBank/DDBJ databases">
        <authorList>
            <person name="Woo C.Y."/>
        </authorList>
    </citation>
    <scope>NUCLEOTIDE SEQUENCE</scope>
    <source>
        <strain evidence="6">CYS-02</strain>
    </source>
</reference>
<dbReference type="GO" id="GO:0006355">
    <property type="term" value="P:regulation of DNA-templated transcription"/>
    <property type="evidence" value="ECO:0007669"/>
    <property type="project" value="InterPro"/>
</dbReference>
<accession>A0A9X1VRK1</accession>
<keyword evidence="1 3" id="KW-0597">Phosphoprotein</keyword>